<proteinExistence type="predicted"/>
<evidence type="ECO:0000256" key="1">
    <source>
        <dbReference type="SAM" id="MobiDB-lite"/>
    </source>
</evidence>
<dbReference type="RefSeq" id="WP_167040392.1">
    <property type="nucleotide sequence ID" value="NZ_BAAANA010000003.1"/>
</dbReference>
<evidence type="ECO:0000259" key="3">
    <source>
        <dbReference type="Pfam" id="PF12770"/>
    </source>
</evidence>
<evidence type="ECO:0000313" key="5">
    <source>
        <dbReference type="Proteomes" id="UP000543598"/>
    </source>
</evidence>
<feature type="transmembrane region" description="Helical" evidence="2">
    <location>
        <begin position="451"/>
        <end position="473"/>
    </location>
</feature>
<keyword evidence="2" id="KW-1133">Transmembrane helix</keyword>
<dbReference type="Gene3D" id="2.60.120.430">
    <property type="entry name" value="Galactose-binding lectin"/>
    <property type="match status" value="1"/>
</dbReference>
<feature type="region of interest" description="Disordered" evidence="1">
    <location>
        <begin position="368"/>
        <end position="447"/>
    </location>
</feature>
<feature type="compositionally biased region" description="Basic and acidic residues" evidence="1">
    <location>
        <begin position="390"/>
        <end position="399"/>
    </location>
</feature>
<dbReference type="AlphaFoldDB" id="A0A7Y2PZ59"/>
<gene>
    <name evidence="4" type="ORF">HLA99_03625</name>
</gene>
<protein>
    <submittedName>
        <fullName evidence="4">CHAT domain-containing protein</fullName>
    </submittedName>
</protein>
<feature type="domain" description="CHAT" evidence="3">
    <location>
        <begin position="73"/>
        <end position="344"/>
    </location>
</feature>
<organism evidence="4 5">
    <name type="scientific">Microbacterium ulmi</name>
    <dbReference type="NCBI Taxonomy" id="179095"/>
    <lineage>
        <taxon>Bacteria</taxon>
        <taxon>Bacillati</taxon>
        <taxon>Actinomycetota</taxon>
        <taxon>Actinomycetes</taxon>
        <taxon>Micrococcales</taxon>
        <taxon>Microbacteriaceae</taxon>
        <taxon>Microbacterium</taxon>
    </lineage>
</organism>
<dbReference type="Pfam" id="PF12770">
    <property type="entry name" value="CHAT"/>
    <property type="match status" value="1"/>
</dbReference>
<comment type="caution">
    <text evidence="4">The sequence shown here is derived from an EMBL/GenBank/DDBJ whole genome shotgun (WGS) entry which is preliminary data.</text>
</comment>
<evidence type="ECO:0000313" key="4">
    <source>
        <dbReference type="EMBL" id="NNH02948.1"/>
    </source>
</evidence>
<sequence>MAAVVELEVGGGDVPGAWIVRVLRSAGTGGGRGVFEVDVDALLGRLRSLEETVLASSVVARRVLTPGESDIQRIGTELFDGLFRDDVEAAYRTSRAVALSRGETVQLRLRLTDPRLAALPWETLYDRTNHAYVCRKDSLIRQIPSPDSLLPPQRTLPLRILAMVSSPRRLDPIDAEGERARLEDALAAQTQAGLVQLEWLEDVTWESLHTSLLAGEWHVLHFIGHSRYDVETDQGELAFSASGGRTDWVGADSLADLIAEAEPAPRLVVLNSCLSGATGFTELYSGTASALVRNGVDAVVAMQFSITDDAALAFARGFYGALAHGRTIDDATRSGRIAILGMGRDTLEWVTPVLCLRGEDTRLFEARASAAERPQPAAPSEPVRAQAQRDAGEVPRTADADAVPDEPPAPAAKEDGRAEASAAEDDDLDRAPAHADAPDPPRTRVSRGRRWAVVAVLAIGVLAAAAFAVSMWLQQAGDDQSTETTPPAASTPPTPAIATTVVEVPGAQLWKQTGIECRTGAPLLIRASGTVQHGPTVDRTSGPDGMPGERLDTNVISDANHAALIARIGEFGTAFVVGSALDTVCDADGELFLGINDEGFVGNTGQYLASVRYEQ</sequence>
<name>A0A7Y2PZ59_9MICO</name>
<keyword evidence="5" id="KW-1185">Reference proteome</keyword>
<keyword evidence="2" id="KW-0472">Membrane</keyword>
<evidence type="ECO:0000256" key="2">
    <source>
        <dbReference type="SAM" id="Phobius"/>
    </source>
</evidence>
<accession>A0A7Y2PZ59</accession>
<reference evidence="4 5" key="1">
    <citation type="submission" date="2020-05" db="EMBL/GenBank/DDBJ databases">
        <title>MicrobeNet Type strains.</title>
        <authorList>
            <person name="Nicholson A.C."/>
        </authorList>
    </citation>
    <scope>NUCLEOTIDE SEQUENCE [LARGE SCALE GENOMIC DNA]</scope>
    <source>
        <strain evidence="4 5">JCM 14282</strain>
    </source>
</reference>
<keyword evidence="2" id="KW-0812">Transmembrane</keyword>
<dbReference type="Proteomes" id="UP000543598">
    <property type="component" value="Unassembled WGS sequence"/>
</dbReference>
<dbReference type="InterPro" id="IPR024983">
    <property type="entry name" value="CHAT_dom"/>
</dbReference>
<feature type="compositionally biased region" description="Basic and acidic residues" evidence="1">
    <location>
        <begin position="429"/>
        <end position="442"/>
    </location>
</feature>
<dbReference type="EMBL" id="JABEMB010000002">
    <property type="protein sequence ID" value="NNH02948.1"/>
    <property type="molecule type" value="Genomic_DNA"/>
</dbReference>